<dbReference type="Proteomes" id="UP000031668">
    <property type="component" value="Unassembled WGS sequence"/>
</dbReference>
<accession>A0A0C2MJF9</accession>
<proteinExistence type="predicted"/>
<sequence length="106" mass="12187">MFSSTNYDIRRPKNLNRPLVRKLIQLPKQRSVRLVTHQYGSGFQRVYGLSPPYTVKSPNGPRFRVLPNLCDSLEVIVIPVEVYTTFKKPLRGFGIFAFGRFIASTK</sequence>
<reference evidence="1 2" key="1">
    <citation type="journal article" date="2014" name="Genome Biol. Evol.">
        <title>The genome of the myxosporean Thelohanellus kitauei shows adaptations to nutrient acquisition within its fish host.</title>
        <authorList>
            <person name="Yang Y."/>
            <person name="Xiong J."/>
            <person name="Zhou Z."/>
            <person name="Huo F."/>
            <person name="Miao W."/>
            <person name="Ran C."/>
            <person name="Liu Y."/>
            <person name="Zhang J."/>
            <person name="Feng J."/>
            <person name="Wang M."/>
            <person name="Wang M."/>
            <person name="Wang L."/>
            <person name="Yao B."/>
        </authorList>
    </citation>
    <scope>NUCLEOTIDE SEQUENCE [LARGE SCALE GENOMIC DNA]</scope>
    <source>
        <strain evidence="1">Wuqing</strain>
    </source>
</reference>
<dbReference type="AlphaFoldDB" id="A0A0C2MJF9"/>
<name>A0A0C2MJF9_THEKT</name>
<evidence type="ECO:0000313" key="2">
    <source>
        <dbReference type="Proteomes" id="UP000031668"/>
    </source>
</evidence>
<dbReference type="EMBL" id="JWZT01003251">
    <property type="protein sequence ID" value="KII67286.1"/>
    <property type="molecule type" value="Genomic_DNA"/>
</dbReference>
<protein>
    <submittedName>
        <fullName evidence="1">Uncharacterized protein</fullName>
    </submittedName>
</protein>
<gene>
    <name evidence="1" type="ORF">RF11_07709</name>
</gene>
<organism evidence="1 2">
    <name type="scientific">Thelohanellus kitauei</name>
    <name type="common">Myxosporean</name>
    <dbReference type="NCBI Taxonomy" id="669202"/>
    <lineage>
        <taxon>Eukaryota</taxon>
        <taxon>Metazoa</taxon>
        <taxon>Cnidaria</taxon>
        <taxon>Myxozoa</taxon>
        <taxon>Myxosporea</taxon>
        <taxon>Bivalvulida</taxon>
        <taxon>Platysporina</taxon>
        <taxon>Myxobolidae</taxon>
        <taxon>Thelohanellus</taxon>
    </lineage>
</organism>
<comment type="caution">
    <text evidence="1">The sequence shown here is derived from an EMBL/GenBank/DDBJ whole genome shotgun (WGS) entry which is preliminary data.</text>
</comment>
<evidence type="ECO:0000313" key="1">
    <source>
        <dbReference type="EMBL" id="KII67286.1"/>
    </source>
</evidence>
<keyword evidence="2" id="KW-1185">Reference proteome</keyword>